<dbReference type="Gene3D" id="2.40.128.130">
    <property type="entry name" value="Autotransporter beta-domain"/>
    <property type="match status" value="1"/>
</dbReference>
<gene>
    <name evidence="4" type="ORF">SAMN05216605_12175</name>
</gene>
<feature type="compositionally biased region" description="Low complexity" evidence="1">
    <location>
        <begin position="414"/>
        <end position="428"/>
    </location>
</feature>
<protein>
    <submittedName>
        <fullName evidence="4">Probable extracellular repeat, HAF family</fullName>
    </submittedName>
</protein>
<feature type="signal peptide" evidence="2">
    <location>
        <begin position="1"/>
        <end position="30"/>
    </location>
</feature>
<accession>A0A1G8QWB8</accession>
<dbReference type="OrthoDB" id="6848220at2"/>
<keyword evidence="2" id="KW-0732">Signal</keyword>
<evidence type="ECO:0000256" key="2">
    <source>
        <dbReference type="SAM" id="SignalP"/>
    </source>
</evidence>
<dbReference type="EMBL" id="FNCO01000021">
    <property type="protein sequence ID" value="SDJ08615.1"/>
    <property type="molecule type" value="Genomic_DNA"/>
</dbReference>
<dbReference type="SMART" id="SM00869">
    <property type="entry name" value="Autotransporter"/>
    <property type="match status" value="1"/>
</dbReference>
<dbReference type="Proteomes" id="UP000182894">
    <property type="component" value="Unassembled WGS sequence"/>
</dbReference>
<dbReference type="STRING" id="89065.SAMN05216605_12175"/>
<feature type="region of interest" description="Disordered" evidence="1">
    <location>
        <begin position="413"/>
        <end position="469"/>
    </location>
</feature>
<dbReference type="PROSITE" id="PS51208">
    <property type="entry name" value="AUTOTRANSPORTER"/>
    <property type="match status" value="1"/>
</dbReference>
<feature type="domain" description="Autotransporter" evidence="3">
    <location>
        <begin position="508"/>
        <end position="780"/>
    </location>
</feature>
<organism evidence="4 5">
    <name type="scientific">Pseudomonas abietaniphila</name>
    <dbReference type="NCBI Taxonomy" id="89065"/>
    <lineage>
        <taxon>Bacteria</taxon>
        <taxon>Pseudomonadati</taxon>
        <taxon>Pseudomonadota</taxon>
        <taxon>Gammaproteobacteria</taxon>
        <taxon>Pseudomonadales</taxon>
        <taxon>Pseudomonadaceae</taxon>
        <taxon>Pseudomonas</taxon>
    </lineage>
</organism>
<proteinExistence type="predicted"/>
<keyword evidence="5" id="KW-1185">Reference proteome</keyword>
<dbReference type="Pfam" id="PF03797">
    <property type="entry name" value="Autotransporter"/>
    <property type="match status" value="1"/>
</dbReference>
<dbReference type="RefSeq" id="WP_074758201.1">
    <property type="nucleotide sequence ID" value="NZ_FNCO01000021.1"/>
</dbReference>
<name>A0A1G8QWB8_9PSED</name>
<dbReference type="SUPFAM" id="SSF103515">
    <property type="entry name" value="Autotransporter"/>
    <property type="match status" value="1"/>
</dbReference>
<feature type="chain" id="PRO_5010328730" evidence="2">
    <location>
        <begin position="31"/>
        <end position="780"/>
    </location>
</feature>
<dbReference type="InterPro" id="IPR005546">
    <property type="entry name" value="Autotransporte_beta"/>
</dbReference>
<evidence type="ECO:0000256" key="1">
    <source>
        <dbReference type="SAM" id="MobiDB-lite"/>
    </source>
</evidence>
<evidence type="ECO:0000313" key="4">
    <source>
        <dbReference type="EMBL" id="SDJ08615.1"/>
    </source>
</evidence>
<reference evidence="5" key="1">
    <citation type="submission" date="2016-10" db="EMBL/GenBank/DDBJ databases">
        <authorList>
            <person name="Varghese N."/>
            <person name="Submissions S."/>
        </authorList>
    </citation>
    <scope>NUCLEOTIDE SEQUENCE [LARGE SCALE GENOMIC DNA]</scope>
    <source>
        <strain evidence="5">ATCC 700689</strain>
    </source>
</reference>
<evidence type="ECO:0000259" key="3">
    <source>
        <dbReference type="PROSITE" id="PS51208"/>
    </source>
</evidence>
<evidence type="ECO:0000313" key="5">
    <source>
        <dbReference type="Proteomes" id="UP000182894"/>
    </source>
</evidence>
<dbReference type="InterPro" id="IPR036709">
    <property type="entry name" value="Autotransporte_beta_dom_sf"/>
</dbReference>
<dbReference type="AlphaFoldDB" id="A0A1G8QWB8"/>
<sequence length="780" mass="79211">MQDNKIPFTPRLSLLVAAIAIGLHAGAANAAYAGVDVYAPTLGSTINGYNSHLGGSGDGGTLVGSQSNSSTGETRAFSWTLIGGKQYLPSLGTIASAQAASEDASAIVGSSVDSVTNKETAVRWDSTGIHSLSQLNDGASSVARGVSQDGSVIAGFAEDGITGSQTAVTWNAAGDITNLGYLNDGAYSFALGVSADGKVVVGYAQNGAAADDVATRWVNGGTAESLGILTGGGFSRATAVSADGTYVAGWGDSSVATPEAFIWSEQSGMKGLGLLADGTLSEAEGISANGAVVVGVADTAGSVLTGFRWTSETGMQSLIQWLQDNDPTYTLLSGNTLNSATAVSSDGNTVFGMGTLNGRDQPFVARSYGAVSVPVVTTPPVVTPPVVTPPVVTPPVVTPPVVTPPVVTPPVVTPPVVTDPSTPSTGGTPTTGGAGDTSGNTPVTGGAGDTSGTAPVTGGGTDQITTPTPPTGVIGLMDLGDSLHNASLYAEAMQNQLQGFVQDQLTCTAFDARGICVSMSAQVTHNSGTVQGDNTYGGLTVAYRLTPDLIAGIGYQGPSTSLKINDDRVKGDTNTIGAFVEYGNRLKKGVFARGAVAVSEGDATIKRSYLTGAGALESKGKADVSQRAVSGQAGYVFILNDNVAVLPYLGLDYLNTKLDSYTETSGPFPAHFDSRTEKNIYGTAGVSTSVNLGNKAIVSANIKHVERLNNQHDDLTGEVMGVSNFDLKQGTTERWNEVGVGMQMAGPFKASRVGVSYGHRFGSDKAVASDVATFSISVGF</sequence>